<keyword evidence="3" id="KW-1185">Reference proteome</keyword>
<dbReference type="RefSeq" id="WP_163386636.1">
    <property type="nucleotide sequence ID" value="NZ_JAUFQS010000005.1"/>
</dbReference>
<dbReference type="PROSITE" id="PS51352">
    <property type="entry name" value="THIOREDOXIN_2"/>
    <property type="match status" value="1"/>
</dbReference>
<dbReference type="CDD" id="cd02947">
    <property type="entry name" value="TRX_family"/>
    <property type="match status" value="1"/>
</dbReference>
<accession>A0ABT8C5M9</accession>
<evidence type="ECO:0000259" key="1">
    <source>
        <dbReference type="PROSITE" id="PS51352"/>
    </source>
</evidence>
<dbReference type="Gene3D" id="3.40.30.10">
    <property type="entry name" value="Glutaredoxin"/>
    <property type="match status" value="1"/>
</dbReference>
<organism evidence="2 3">
    <name type="scientific">Cyclobacterium jeungdonense</name>
    <dbReference type="NCBI Taxonomy" id="708087"/>
    <lineage>
        <taxon>Bacteria</taxon>
        <taxon>Pseudomonadati</taxon>
        <taxon>Bacteroidota</taxon>
        <taxon>Cytophagia</taxon>
        <taxon>Cytophagales</taxon>
        <taxon>Cyclobacteriaceae</taxon>
        <taxon>Cyclobacterium</taxon>
    </lineage>
</organism>
<dbReference type="Proteomes" id="UP001236663">
    <property type="component" value="Unassembled WGS sequence"/>
</dbReference>
<comment type="caution">
    <text evidence="2">The sequence shown here is derived from an EMBL/GenBank/DDBJ whole genome shotgun (WGS) entry which is preliminary data.</text>
</comment>
<protein>
    <submittedName>
        <fullName evidence="2">Thioredoxin family protein</fullName>
    </submittedName>
</protein>
<name>A0ABT8C5M9_9BACT</name>
<dbReference type="Pfam" id="PF00085">
    <property type="entry name" value="Thioredoxin"/>
    <property type="match status" value="1"/>
</dbReference>
<evidence type="ECO:0000313" key="2">
    <source>
        <dbReference type="EMBL" id="MDN3687372.1"/>
    </source>
</evidence>
<dbReference type="PANTHER" id="PTHR43601">
    <property type="entry name" value="THIOREDOXIN, MITOCHONDRIAL"/>
    <property type="match status" value="1"/>
</dbReference>
<reference evidence="3" key="1">
    <citation type="journal article" date="2019" name="Int. J. Syst. Evol. Microbiol.">
        <title>The Global Catalogue of Microorganisms (GCM) 10K type strain sequencing project: providing services to taxonomists for standard genome sequencing and annotation.</title>
        <authorList>
            <consortium name="The Broad Institute Genomics Platform"/>
            <consortium name="The Broad Institute Genome Sequencing Center for Infectious Disease"/>
            <person name="Wu L."/>
            <person name="Ma J."/>
        </authorList>
    </citation>
    <scope>NUCLEOTIDE SEQUENCE [LARGE SCALE GENOMIC DNA]</scope>
    <source>
        <strain evidence="3">CECT 7706</strain>
    </source>
</reference>
<evidence type="ECO:0000313" key="3">
    <source>
        <dbReference type="Proteomes" id="UP001236663"/>
    </source>
</evidence>
<feature type="domain" description="Thioredoxin" evidence="1">
    <location>
        <begin position="1"/>
        <end position="104"/>
    </location>
</feature>
<gene>
    <name evidence="2" type="ORF">QWZ15_06005</name>
</gene>
<dbReference type="InterPro" id="IPR013766">
    <property type="entry name" value="Thioredoxin_domain"/>
</dbReference>
<sequence>MEIMEELTLKKYLNENSAVLLYFFGEGCGVCQALYPKIKKLITDEFPKIDLLKLDAGHHLKVAAQLRMLSVPGILLFMEGKEVLRSNGLVSITDIQAHIARPYAFLYGE</sequence>
<dbReference type="InterPro" id="IPR036249">
    <property type="entry name" value="Thioredoxin-like_sf"/>
</dbReference>
<dbReference type="SUPFAM" id="SSF52833">
    <property type="entry name" value="Thioredoxin-like"/>
    <property type="match status" value="1"/>
</dbReference>
<dbReference type="EMBL" id="JAUFQS010000005">
    <property type="protein sequence ID" value="MDN3687372.1"/>
    <property type="molecule type" value="Genomic_DNA"/>
</dbReference>
<proteinExistence type="predicted"/>
<dbReference type="PANTHER" id="PTHR43601:SF3">
    <property type="entry name" value="THIOREDOXIN, MITOCHONDRIAL"/>
    <property type="match status" value="1"/>
</dbReference>